<reference evidence="2 3" key="1">
    <citation type="submission" date="2018-06" db="EMBL/GenBank/DDBJ databases">
        <title>Genomic Encyclopedia of Type Strains, Phase IV (KMG-IV): sequencing the most valuable type-strain genomes for metagenomic binning, comparative biology and taxonomic classification.</title>
        <authorList>
            <person name="Goeker M."/>
        </authorList>
    </citation>
    <scope>NUCLEOTIDE SEQUENCE [LARGE SCALE GENOMIC DNA]</scope>
    <source>
        <strain evidence="2 3">DSM 44599</strain>
    </source>
</reference>
<dbReference type="Proteomes" id="UP000252586">
    <property type="component" value="Unassembled WGS sequence"/>
</dbReference>
<keyword evidence="1" id="KW-0812">Transmembrane</keyword>
<protein>
    <submittedName>
        <fullName evidence="2">Uncharacterized protein</fullName>
    </submittedName>
</protein>
<name>A0A366CVG6_9NOCA</name>
<proteinExistence type="predicted"/>
<feature type="transmembrane region" description="Helical" evidence="1">
    <location>
        <begin position="343"/>
        <end position="362"/>
    </location>
</feature>
<evidence type="ECO:0000256" key="1">
    <source>
        <dbReference type="SAM" id="Phobius"/>
    </source>
</evidence>
<accession>A0A366CVG6</accession>
<keyword evidence="1" id="KW-1133">Transmembrane helix</keyword>
<dbReference type="STRING" id="1210090.GCA_001613185_06005"/>
<feature type="transmembrane region" description="Helical" evidence="1">
    <location>
        <begin position="112"/>
        <end position="133"/>
    </location>
</feature>
<dbReference type="AlphaFoldDB" id="A0A366CVG6"/>
<evidence type="ECO:0000313" key="2">
    <source>
        <dbReference type="EMBL" id="RBO80304.1"/>
    </source>
</evidence>
<feature type="transmembrane region" description="Helical" evidence="1">
    <location>
        <begin position="234"/>
        <end position="252"/>
    </location>
</feature>
<comment type="caution">
    <text evidence="2">The sequence shown here is derived from an EMBL/GenBank/DDBJ whole genome shotgun (WGS) entry which is preliminary data.</text>
</comment>
<organism evidence="2 3">
    <name type="scientific">Nocardia puris</name>
    <dbReference type="NCBI Taxonomy" id="208602"/>
    <lineage>
        <taxon>Bacteria</taxon>
        <taxon>Bacillati</taxon>
        <taxon>Actinomycetota</taxon>
        <taxon>Actinomycetes</taxon>
        <taxon>Mycobacteriales</taxon>
        <taxon>Nocardiaceae</taxon>
        <taxon>Nocardia</taxon>
    </lineage>
</organism>
<feature type="transmembrane region" description="Helical" evidence="1">
    <location>
        <begin position="178"/>
        <end position="201"/>
    </location>
</feature>
<feature type="transmembrane region" description="Helical" evidence="1">
    <location>
        <begin position="259"/>
        <end position="277"/>
    </location>
</feature>
<gene>
    <name evidence="2" type="ORF">DFR74_12621</name>
</gene>
<keyword evidence="3" id="KW-1185">Reference proteome</keyword>
<sequence length="369" mass="38325">MTWVTGTRIESERGLAVVKTQGSDRAGIEARTADSTRGEDLAMAATSVWIVLAVHLDGRAHYLDLPDSFFTWWHLLLYSGVGAAAALLLTMGVRRRRTGRSLMSAAVSMPRGYGGSLAGVGVFAAAGLADMAWHLRFGVESGLDALVSPTHLLLFTGAVLLFSGPLRATQIKQPSAPLWAVPAVIAATAITAIVGFALSYVSAFTTDAPLRAVGDFPEGTPAHYATEIPAQAGLGAYLITTALVVVPVALLLKRRRLPVGAITAFVTALAILAQTVQNFTRPSVVVAAVVAGLVIEGLVAVGTAWMPRVPTVAVVAAALPTMLWSAQFAALQLGPGVAWSAELATGTVVLSALMSVAIISALPERREGT</sequence>
<feature type="transmembrane region" description="Helical" evidence="1">
    <location>
        <begin position="312"/>
        <end position="331"/>
    </location>
</feature>
<feature type="transmembrane region" description="Helical" evidence="1">
    <location>
        <begin position="145"/>
        <end position="166"/>
    </location>
</feature>
<feature type="transmembrane region" description="Helical" evidence="1">
    <location>
        <begin position="283"/>
        <end position="305"/>
    </location>
</feature>
<feature type="transmembrane region" description="Helical" evidence="1">
    <location>
        <begin position="70"/>
        <end position="91"/>
    </location>
</feature>
<evidence type="ECO:0000313" key="3">
    <source>
        <dbReference type="Proteomes" id="UP000252586"/>
    </source>
</evidence>
<dbReference type="EMBL" id="QNRE01000026">
    <property type="protein sequence ID" value="RBO80304.1"/>
    <property type="molecule type" value="Genomic_DNA"/>
</dbReference>
<keyword evidence="1" id="KW-0472">Membrane</keyword>